<dbReference type="Proteomes" id="UP000750711">
    <property type="component" value="Unassembled WGS sequence"/>
</dbReference>
<proteinExistence type="predicted"/>
<feature type="region of interest" description="Disordered" evidence="1">
    <location>
        <begin position="1"/>
        <end position="48"/>
    </location>
</feature>
<name>A0A9P8IGT6_9PEZI</name>
<keyword evidence="2" id="KW-0472">Membrane</keyword>
<organism evidence="3 4">
    <name type="scientific">Trichoglossum hirsutum</name>
    <dbReference type="NCBI Taxonomy" id="265104"/>
    <lineage>
        <taxon>Eukaryota</taxon>
        <taxon>Fungi</taxon>
        <taxon>Dikarya</taxon>
        <taxon>Ascomycota</taxon>
        <taxon>Pezizomycotina</taxon>
        <taxon>Geoglossomycetes</taxon>
        <taxon>Geoglossales</taxon>
        <taxon>Geoglossaceae</taxon>
        <taxon>Trichoglossum</taxon>
    </lineage>
</organism>
<feature type="transmembrane region" description="Helical" evidence="2">
    <location>
        <begin position="139"/>
        <end position="161"/>
    </location>
</feature>
<gene>
    <name evidence="3" type="ORF">GP486_006517</name>
</gene>
<feature type="transmembrane region" description="Helical" evidence="2">
    <location>
        <begin position="194"/>
        <end position="215"/>
    </location>
</feature>
<evidence type="ECO:0000256" key="2">
    <source>
        <dbReference type="SAM" id="Phobius"/>
    </source>
</evidence>
<accession>A0A9P8IGT6</accession>
<keyword evidence="2" id="KW-1133">Transmembrane helix</keyword>
<feature type="transmembrane region" description="Helical" evidence="2">
    <location>
        <begin position="707"/>
        <end position="729"/>
    </location>
</feature>
<feature type="transmembrane region" description="Helical" evidence="2">
    <location>
        <begin position="253"/>
        <end position="273"/>
    </location>
</feature>
<protein>
    <recommendedName>
        <fullName evidence="5">Mcm2 3 5 family protein</fullName>
    </recommendedName>
</protein>
<comment type="caution">
    <text evidence="3">The sequence shown here is derived from an EMBL/GenBank/DDBJ whole genome shotgun (WGS) entry which is preliminary data.</text>
</comment>
<keyword evidence="4" id="KW-1185">Reference proteome</keyword>
<evidence type="ECO:0008006" key="5">
    <source>
        <dbReference type="Google" id="ProtNLM"/>
    </source>
</evidence>
<keyword evidence="2" id="KW-0812">Transmembrane</keyword>
<sequence>MSFSAGSDHLDLKHSNGSRGWSRAETPRNHEEQEELSPGSVDYDHGDYAGSTSVRGLAISGIRPRIDRVPVGSKRSPRATDPLLSPPPAQPPRSLNQSPGARSSAYSYVSGDSLLDSLKKPTEVKCKTKRSFYQSRGNCLAVTITILAIYSTIFSGIYLVIAATKPSYGNKIHTKRGSSKGGISLSTATLLSTFFARTIELSFVTVFVAFLGQVLSRRAFRKESRGITIAEMAMRSWIMQPGSMIVHWESVRYAALTFLGVVSLTAAMLAMLYTTAAEALVAPKLKLGQFENKLMFGLVTSKYAYPTYVADHCKTPVQQSFDSDKGTTCLSIDHAGQAFHNYGQYLATWAALANAGNTTLTSLSQRPAPVGMLYDNTTVAGSWIEIRDTTEESQAAGRIINNVTMAMPHAGIFDAARDQKNDIMQPEDLEGLGEYSIYASLPSPSVNVLCVGMTKDEVKPFIQTEWPNSTIPFYPDPLNKTAVDDIFGFGKKYGIHNVSRTPPIFPRYPLDYNTILNTTGWYADSIYLLGKSATADPPYVLCSLRSSLSPNCSTRYNVTFSGGMLSSHCEDESDPQMYYHNHPEAPIGWVEFDWKNIASEWGNALSLNAGVENGNASVARLLTESILGSDSDVPANKLNPNMPSIAESLAALAGCTLLISARDAPFVHNWQHSDKLDQLNPPQYQNFSAIMRRQQYQSGGALGWQGVFYAVLVLVFVTNILCLASLLFWRGQVTDFTEPQNLFALSINSPPSQRIAGSCGGGPEPDHLTVGWYVNVQGDHVFLENNQEDEKELEREDAAFQKMQEEESPILASYSALANRKSGSFWERV</sequence>
<evidence type="ECO:0000256" key="1">
    <source>
        <dbReference type="SAM" id="MobiDB-lite"/>
    </source>
</evidence>
<feature type="region of interest" description="Disordered" evidence="1">
    <location>
        <begin position="68"/>
        <end position="104"/>
    </location>
</feature>
<evidence type="ECO:0000313" key="3">
    <source>
        <dbReference type="EMBL" id="KAH0553414.1"/>
    </source>
</evidence>
<evidence type="ECO:0000313" key="4">
    <source>
        <dbReference type="Proteomes" id="UP000750711"/>
    </source>
</evidence>
<dbReference type="EMBL" id="JAGHQM010001487">
    <property type="protein sequence ID" value="KAH0553414.1"/>
    <property type="molecule type" value="Genomic_DNA"/>
</dbReference>
<reference evidence="3" key="1">
    <citation type="submission" date="2021-03" db="EMBL/GenBank/DDBJ databases">
        <title>Comparative genomics and phylogenomic investigation of the class Geoglossomycetes provide insights into ecological specialization and systematics.</title>
        <authorList>
            <person name="Melie T."/>
            <person name="Pirro S."/>
            <person name="Miller A.N."/>
            <person name="Quandt A."/>
        </authorList>
    </citation>
    <scope>NUCLEOTIDE SEQUENCE</scope>
    <source>
        <strain evidence="3">CAQ_001_2017</strain>
    </source>
</reference>
<dbReference type="AlphaFoldDB" id="A0A9P8IGT6"/>